<sequence>MTQPDPTEHAPVSRRQRVSLEGTIATASAVSACIVAVASMFTAVQALDVSQAAARQRIFEQQLSVCLQFGELTSRAVADTEKNIDRVAGPLDDAGVAEIEAAFASSAEFSRQMHQQYLQMTMLLPEDVADAAYKTIEKRTEIYNAQIEIYNAGEITPAALAALTALGGQEQDLLNEASTACSGYVSDKAGIKE</sequence>
<accession>A0A258FFS1</accession>
<name>A0A258FFS1_9CAUL</name>
<evidence type="ECO:0000313" key="2">
    <source>
        <dbReference type="Proteomes" id="UP000215595"/>
    </source>
</evidence>
<dbReference type="EMBL" id="NCEB01000032">
    <property type="protein sequence ID" value="OYX31385.1"/>
    <property type="molecule type" value="Genomic_DNA"/>
</dbReference>
<reference evidence="1 2" key="1">
    <citation type="submission" date="2017-03" db="EMBL/GenBank/DDBJ databases">
        <title>Lifting the veil on microbial sulfur biogeochemistry in mining wastewaters.</title>
        <authorList>
            <person name="Kantor R.S."/>
            <person name="Colenbrander Nelson T."/>
            <person name="Marshall S."/>
            <person name="Bennett D."/>
            <person name="Apte S."/>
            <person name="Camacho D."/>
            <person name="Thomas B.C."/>
            <person name="Warren L.A."/>
            <person name="Banfield J.F."/>
        </authorList>
    </citation>
    <scope>NUCLEOTIDE SEQUENCE [LARGE SCALE GENOMIC DNA]</scope>
    <source>
        <strain evidence="1">32-69-9</strain>
    </source>
</reference>
<gene>
    <name evidence="1" type="ORF">B7Z01_12595</name>
</gene>
<organism evidence="1 2">
    <name type="scientific">Brevundimonas subvibrioides</name>
    <dbReference type="NCBI Taxonomy" id="74313"/>
    <lineage>
        <taxon>Bacteria</taxon>
        <taxon>Pseudomonadati</taxon>
        <taxon>Pseudomonadota</taxon>
        <taxon>Alphaproteobacteria</taxon>
        <taxon>Caulobacterales</taxon>
        <taxon>Caulobacteraceae</taxon>
        <taxon>Brevundimonas</taxon>
    </lineage>
</organism>
<dbReference type="Proteomes" id="UP000215595">
    <property type="component" value="Unassembled WGS sequence"/>
</dbReference>
<protein>
    <submittedName>
        <fullName evidence="1">Uncharacterized protein</fullName>
    </submittedName>
</protein>
<comment type="caution">
    <text evidence="1">The sequence shown here is derived from an EMBL/GenBank/DDBJ whole genome shotgun (WGS) entry which is preliminary data.</text>
</comment>
<dbReference type="AlphaFoldDB" id="A0A258FFS1"/>
<proteinExistence type="predicted"/>
<evidence type="ECO:0000313" key="1">
    <source>
        <dbReference type="EMBL" id="OYX31385.1"/>
    </source>
</evidence>